<dbReference type="PANTHER" id="PTHR43877:SF2">
    <property type="entry name" value="AMINOALKYLPHOSPHONATE N-ACETYLTRANSFERASE-RELATED"/>
    <property type="match status" value="1"/>
</dbReference>
<reference evidence="4 5" key="1">
    <citation type="journal article" date="2011" name="PLoS Pathog.">
        <title>Endophytic Life Strategies Decoded by Genome and Transcriptome Analyses of the Mutualistic Root Symbiont Piriformospora indica.</title>
        <authorList>
            <person name="Zuccaro A."/>
            <person name="Lahrmann U."/>
            <person name="Guldener U."/>
            <person name="Langen G."/>
            <person name="Pfiffi S."/>
            <person name="Biedenkopf D."/>
            <person name="Wong P."/>
            <person name="Samans B."/>
            <person name="Grimm C."/>
            <person name="Basiewicz M."/>
            <person name="Murat C."/>
            <person name="Martin F."/>
            <person name="Kogel K.H."/>
        </authorList>
    </citation>
    <scope>NUCLEOTIDE SEQUENCE [LARGE SCALE GENOMIC DNA]</scope>
    <source>
        <strain evidence="4 5">DSM 11827</strain>
    </source>
</reference>
<gene>
    <name evidence="4" type="ORF">PIIN_06428</name>
</gene>
<dbReference type="EMBL" id="CAFZ01000167">
    <property type="protein sequence ID" value="CCA72493.1"/>
    <property type="molecule type" value="Genomic_DNA"/>
</dbReference>
<protein>
    <recommendedName>
        <fullName evidence="3">N-acetyltransferase domain-containing protein</fullName>
    </recommendedName>
</protein>
<dbReference type="SUPFAM" id="SSF55729">
    <property type="entry name" value="Acyl-CoA N-acyltransferases (Nat)"/>
    <property type="match status" value="1"/>
</dbReference>
<dbReference type="InParanoid" id="G4TME6"/>
<name>G4TME6_SERID</name>
<keyword evidence="2" id="KW-0012">Acyltransferase</keyword>
<evidence type="ECO:0000313" key="4">
    <source>
        <dbReference type="EMBL" id="CCA72493.1"/>
    </source>
</evidence>
<sequence length="186" mass="20866">MTTVSLRPVDPTSQEDEQKLIDVRTACGWDADKVPQWMKEMTTGERLLWLLFSAQPGDGELNGDQPREEIVGMAALTLEYEDTKGHGASFSKHQSVEICSLFVYPQYRGAGIGRQAFVAVEEHAKRMGAKTVLLKTGTFERNIPWYQRMGYSAFAVVPDYWTGWALSVGKPTTEEFTSATFMSKEL</sequence>
<dbReference type="Proteomes" id="UP000007148">
    <property type="component" value="Unassembled WGS sequence"/>
</dbReference>
<dbReference type="InterPro" id="IPR016181">
    <property type="entry name" value="Acyl_CoA_acyltransferase"/>
</dbReference>
<evidence type="ECO:0000313" key="5">
    <source>
        <dbReference type="Proteomes" id="UP000007148"/>
    </source>
</evidence>
<dbReference type="eggNOG" id="ENOG502T28F">
    <property type="taxonomic scope" value="Eukaryota"/>
</dbReference>
<dbReference type="InterPro" id="IPR000182">
    <property type="entry name" value="GNAT_dom"/>
</dbReference>
<keyword evidence="1" id="KW-0808">Transferase</keyword>
<dbReference type="OrthoDB" id="2326446at2759"/>
<dbReference type="Gene3D" id="3.40.630.30">
    <property type="match status" value="1"/>
</dbReference>
<comment type="caution">
    <text evidence="4">The sequence shown here is derived from an EMBL/GenBank/DDBJ whole genome shotgun (WGS) entry which is preliminary data.</text>
</comment>
<dbReference type="CDD" id="cd04301">
    <property type="entry name" value="NAT_SF"/>
    <property type="match status" value="1"/>
</dbReference>
<dbReference type="PROSITE" id="PS51186">
    <property type="entry name" value="GNAT"/>
    <property type="match status" value="1"/>
</dbReference>
<dbReference type="InterPro" id="IPR050832">
    <property type="entry name" value="Bact_Acetyltransf"/>
</dbReference>
<evidence type="ECO:0000256" key="1">
    <source>
        <dbReference type="ARBA" id="ARBA00022679"/>
    </source>
</evidence>
<dbReference type="Pfam" id="PF00583">
    <property type="entry name" value="Acetyltransf_1"/>
    <property type="match status" value="1"/>
</dbReference>
<keyword evidence="5" id="KW-1185">Reference proteome</keyword>
<dbReference type="AlphaFoldDB" id="G4TME6"/>
<feature type="domain" description="N-acetyltransferase" evidence="3">
    <location>
        <begin position="21"/>
        <end position="173"/>
    </location>
</feature>
<dbReference type="HOGENOM" id="CLU_1455231_0_0_1"/>
<dbReference type="GO" id="GO:0016747">
    <property type="term" value="F:acyltransferase activity, transferring groups other than amino-acyl groups"/>
    <property type="evidence" value="ECO:0007669"/>
    <property type="project" value="InterPro"/>
</dbReference>
<proteinExistence type="predicted"/>
<organism evidence="4 5">
    <name type="scientific">Serendipita indica (strain DSM 11827)</name>
    <name type="common">Root endophyte fungus</name>
    <name type="synonym">Piriformospora indica</name>
    <dbReference type="NCBI Taxonomy" id="1109443"/>
    <lineage>
        <taxon>Eukaryota</taxon>
        <taxon>Fungi</taxon>
        <taxon>Dikarya</taxon>
        <taxon>Basidiomycota</taxon>
        <taxon>Agaricomycotina</taxon>
        <taxon>Agaricomycetes</taxon>
        <taxon>Sebacinales</taxon>
        <taxon>Serendipitaceae</taxon>
        <taxon>Serendipita</taxon>
    </lineage>
</organism>
<evidence type="ECO:0000256" key="2">
    <source>
        <dbReference type="ARBA" id="ARBA00023315"/>
    </source>
</evidence>
<dbReference type="PANTHER" id="PTHR43877">
    <property type="entry name" value="AMINOALKYLPHOSPHONATE N-ACETYLTRANSFERASE-RELATED-RELATED"/>
    <property type="match status" value="1"/>
</dbReference>
<accession>G4TME6</accession>
<evidence type="ECO:0000259" key="3">
    <source>
        <dbReference type="PROSITE" id="PS51186"/>
    </source>
</evidence>